<keyword evidence="6" id="KW-1185">Reference proteome</keyword>
<accession>A0A371NZX6</accession>
<evidence type="ECO:0000256" key="4">
    <source>
        <dbReference type="ARBA" id="ARBA00023163"/>
    </source>
</evidence>
<gene>
    <name evidence="5" type="ORF">DY023_00750</name>
</gene>
<dbReference type="GO" id="GO:0003677">
    <property type="term" value="F:DNA binding"/>
    <property type="evidence" value="ECO:0007669"/>
    <property type="project" value="UniProtKB-KW"/>
</dbReference>
<sequence>MEGIPENSAPADLATDRTLVAAFRRGDADAFQVLFRRHVPAVHAMIQSQLTDENAVDEVLQQVFAFAWERLDENRMPGGSALPWMLSIGQEQITSANSVHAAAHASTRPAALAVPAGGPLTSIDPVAKQALTTTLEAAVARLDAVDQEIVCQCLVHGLTYKEAVRKVRPNGGMIREWLLRRRGGATF</sequence>
<keyword evidence="1" id="KW-0805">Transcription regulation</keyword>
<evidence type="ECO:0008006" key="7">
    <source>
        <dbReference type="Google" id="ProtNLM"/>
    </source>
</evidence>
<dbReference type="OrthoDB" id="7376212at2"/>
<comment type="caution">
    <text evidence="5">The sequence shown here is derived from an EMBL/GenBank/DDBJ whole genome shotgun (WGS) entry which is preliminary data.</text>
</comment>
<keyword evidence="4" id="KW-0804">Transcription</keyword>
<evidence type="ECO:0000256" key="3">
    <source>
        <dbReference type="ARBA" id="ARBA00023125"/>
    </source>
</evidence>
<dbReference type="PANTHER" id="PTHR43133">
    <property type="entry name" value="RNA POLYMERASE ECF-TYPE SIGMA FACTO"/>
    <property type="match status" value="1"/>
</dbReference>
<dbReference type="RefSeq" id="WP_116240438.1">
    <property type="nucleotide sequence ID" value="NZ_QUAB01000010.1"/>
</dbReference>
<dbReference type="GO" id="GO:0006352">
    <property type="term" value="P:DNA-templated transcription initiation"/>
    <property type="evidence" value="ECO:0007669"/>
    <property type="project" value="InterPro"/>
</dbReference>
<dbReference type="AlphaFoldDB" id="A0A371NZX6"/>
<keyword evidence="3" id="KW-0238">DNA-binding</keyword>
<name>A0A371NZX6_9MICO</name>
<proteinExistence type="predicted"/>
<evidence type="ECO:0000256" key="1">
    <source>
        <dbReference type="ARBA" id="ARBA00023015"/>
    </source>
</evidence>
<dbReference type="Proteomes" id="UP000262172">
    <property type="component" value="Unassembled WGS sequence"/>
</dbReference>
<protein>
    <recommendedName>
        <fullName evidence="7">Sigma-70 family RNA polymerase sigma factor</fullName>
    </recommendedName>
</protein>
<dbReference type="GO" id="GO:0016987">
    <property type="term" value="F:sigma factor activity"/>
    <property type="evidence" value="ECO:0007669"/>
    <property type="project" value="UniProtKB-KW"/>
</dbReference>
<dbReference type="Gene3D" id="1.10.1740.10">
    <property type="match status" value="1"/>
</dbReference>
<dbReference type="EMBL" id="QUAB01000010">
    <property type="protein sequence ID" value="REJ08532.1"/>
    <property type="molecule type" value="Genomic_DNA"/>
</dbReference>
<evidence type="ECO:0000256" key="2">
    <source>
        <dbReference type="ARBA" id="ARBA00023082"/>
    </source>
</evidence>
<dbReference type="InterPro" id="IPR039425">
    <property type="entry name" value="RNA_pol_sigma-70-like"/>
</dbReference>
<keyword evidence="2" id="KW-0731">Sigma factor</keyword>
<dbReference type="InterPro" id="IPR013325">
    <property type="entry name" value="RNA_pol_sigma_r2"/>
</dbReference>
<dbReference type="SUPFAM" id="SSF88946">
    <property type="entry name" value="Sigma2 domain of RNA polymerase sigma factors"/>
    <property type="match status" value="1"/>
</dbReference>
<evidence type="ECO:0000313" key="6">
    <source>
        <dbReference type="Proteomes" id="UP000262172"/>
    </source>
</evidence>
<reference evidence="5 6" key="1">
    <citation type="submission" date="2018-08" db="EMBL/GenBank/DDBJ databases">
        <title>Isolation, diversity and antifungal activity of Actinobacteria from cow dung.</title>
        <authorList>
            <person name="Ling L."/>
        </authorList>
    </citation>
    <scope>NUCLEOTIDE SEQUENCE [LARGE SCALE GENOMIC DNA]</scope>
    <source>
        <strain evidence="5 6">NEAU-LLE</strain>
    </source>
</reference>
<organism evidence="5 6">
    <name type="scientific">Microbacterium bovistercoris</name>
    <dbReference type="NCBI Taxonomy" id="2293570"/>
    <lineage>
        <taxon>Bacteria</taxon>
        <taxon>Bacillati</taxon>
        <taxon>Actinomycetota</taxon>
        <taxon>Actinomycetes</taxon>
        <taxon>Micrococcales</taxon>
        <taxon>Microbacteriaceae</taxon>
        <taxon>Microbacterium</taxon>
    </lineage>
</organism>
<dbReference type="PANTHER" id="PTHR43133:SF8">
    <property type="entry name" value="RNA POLYMERASE SIGMA FACTOR HI_1459-RELATED"/>
    <property type="match status" value="1"/>
</dbReference>
<evidence type="ECO:0000313" key="5">
    <source>
        <dbReference type="EMBL" id="REJ08532.1"/>
    </source>
</evidence>